<proteinExistence type="predicted"/>
<dbReference type="EMBL" id="LAZR01033633">
    <property type="protein sequence ID" value="KKL47521.1"/>
    <property type="molecule type" value="Genomic_DNA"/>
</dbReference>
<dbReference type="Gene3D" id="1.10.10.10">
    <property type="entry name" value="Winged helix-like DNA-binding domain superfamily/Winged helix DNA-binding domain"/>
    <property type="match status" value="1"/>
</dbReference>
<dbReference type="SUPFAM" id="SSF46689">
    <property type="entry name" value="Homeodomain-like"/>
    <property type="match status" value="1"/>
</dbReference>
<dbReference type="AlphaFoldDB" id="A0A0F9D192"/>
<sequence>MKSSRHTAEQVAFAMRQVESGTSVLEICWKMGIAEQTFYSWKKKFETMGEAGFRHGMTPAHLKENKRLVKENQVLKKLLAEKELEGHLKSEALKKKYALAIKNK</sequence>
<dbReference type="GO" id="GO:0006313">
    <property type="term" value="P:DNA transposition"/>
    <property type="evidence" value="ECO:0007669"/>
    <property type="project" value="InterPro"/>
</dbReference>
<reference evidence="1" key="1">
    <citation type="journal article" date="2015" name="Nature">
        <title>Complex archaea that bridge the gap between prokaryotes and eukaryotes.</title>
        <authorList>
            <person name="Spang A."/>
            <person name="Saw J.H."/>
            <person name="Jorgensen S.L."/>
            <person name="Zaremba-Niedzwiedzka K."/>
            <person name="Martijn J."/>
            <person name="Lind A.E."/>
            <person name="van Eijk R."/>
            <person name="Schleper C."/>
            <person name="Guy L."/>
            <person name="Ettema T.J."/>
        </authorList>
    </citation>
    <scope>NUCLEOTIDE SEQUENCE</scope>
</reference>
<evidence type="ECO:0000313" key="1">
    <source>
        <dbReference type="EMBL" id="KKL47521.1"/>
    </source>
</evidence>
<accession>A0A0F9D192</accession>
<protein>
    <recommendedName>
        <fullName evidence="2">Transposase</fullName>
    </recommendedName>
</protein>
<dbReference type="InterPro" id="IPR009057">
    <property type="entry name" value="Homeodomain-like_sf"/>
</dbReference>
<dbReference type="PANTHER" id="PTHR33609:SF1">
    <property type="entry name" value="TRANSPOSASE"/>
    <property type="match status" value="1"/>
</dbReference>
<dbReference type="InterPro" id="IPR002514">
    <property type="entry name" value="Transposase_8"/>
</dbReference>
<gene>
    <name evidence="1" type="ORF">LCGC14_2334720</name>
</gene>
<dbReference type="GO" id="GO:0004803">
    <property type="term" value="F:transposase activity"/>
    <property type="evidence" value="ECO:0007669"/>
    <property type="project" value="InterPro"/>
</dbReference>
<name>A0A0F9D192_9ZZZZ</name>
<organism evidence="1">
    <name type="scientific">marine sediment metagenome</name>
    <dbReference type="NCBI Taxonomy" id="412755"/>
    <lineage>
        <taxon>unclassified sequences</taxon>
        <taxon>metagenomes</taxon>
        <taxon>ecological metagenomes</taxon>
    </lineage>
</organism>
<dbReference type="InterPro" id="IPR052546">
    <property type="entry name" value="Transposase_8_domain"/>
</dbReference>
<dbReference type="InterPro" id="IPR036388">
    <property type="entry name" value="WH-like_DNA-bd_sf"/>
</dbReference>
<dbReference type="GO" id="GO:0003677">
    <property type="term" value="F:DNA binding"/>
    <property type="evidence" value="ECO:0007669"/>
    <property type="project" value="InterPro"/>
</dbReference>
<dbReference type="PANTHER" id="PTHR33609">
    <property type="entry name" value="LOW CALCIUM RESPONSE LOCUS PROTEIN S"/>
    <property type="match status" value="1"/>
</dbReference>
<dbReference type="Pfam" id="PF01527">
    <property type="entry name" value="HTH_Tnp_1"/>
    <property type="match status" value="1"/>
</dbReference>
<comment type="caution">
    <text evidence="1">The sequence shown here is derived from an EMBL/GenBank/DDBJ whole genome shotgun (WGS) entry which is preliminary data.</text>
</comment>
<evidence type="ECO:0008006" key="2">
    <source>
        <dbReference type="Google" id="ProtNLM"/>
    </source>
</evidence>